<evidence type="ECO:0000256" key="1">
    <source>
        <dbReference type="SAM" id="Phobius"/>
    </source>
</evidence>
<accession>A0A1F8FM26</accession>
<feature type="transmembrane region" description="Helical" evidence="1">
    <location>
        <begin position="21"/>
        <end position="44"/>
    </location>
</feature>
<dbReference type="EMBL" id="MGJT01000005">
    <property type="protein sequence ID" value="OGN13536.1"/>
    <property type="molecule type" value="Genomic_DNA"/>
</dbReference>
<proteinExistence type="predicted"/>
<evidence type="ECO:0000313" key="3">
    <source>
        <dbReference type="Proteomes" id="UP000178197"/>
    </source>
</evidence>
<name>A0A1F8FM26_9BACT</name>
<reference evidence="2 3" key="1">
    <citation type="journal article" date="2016" name="Nat. Commun.">
        <title>Thousands of microbial genomes shed light on interconnected biogeochemical processes in an aquifer system.</title>
        <authorList>
            <person name="Anantharaman K."/>
            <person name="Brown C.T."/>
            <person name="Hug L.A."/>
            <person name="Sharon I."/>
            <person name="Castelle C.J."/>
            <person name="Probst A.J."/>
            <person name="Thomas B.C."/>
            <person name="Singh A."/>
            <person name="Wilkins M.J."/>
            <person name="Karaoz U."/>
            <person name="Brodie E.L."/>
            <person name="Williams K.H."/>
            <person name="Hubbard S.S."/>
            <person name="Banfield J.F."/>
        </authorList>
    </citation>
    <scope>NUCLEOTIDE SEQUENCE [LARGE SCALE GENOMIC DNA]</scope>
</reference>
<keyword evidence="1" id="KW-1133">Transmembrane helix</keyword>
<gene>
    <name evidence="2" type="ORF">A3C71_02500</name>
</gene>
<dbReference type="AlphaFoldDB" id="A0A1F8FM26"/>
<protein>
    <recommendedName>
        <fullName evidence="4">POTRA domain-containing protein</fullName>
    </recommendedName>
</protein>
<comment type="caution">
    <text evidence="2">The sequence shown here is derived from an EMBL/GenBank/DDBJ whole genome shotgun (WGS) entry which is preliminary data.</text>
</comment>
<sequence length="268" mass="30744">MVRTINQSYQAQYHREQKRKIFFKIFLFLVLSGGTAGGLIYLLFVSKLFIVDEISIFSRNGNLEVRPAVESYLGEKKFFLPKFSNIFLVNSGEIAALLGEKFPSAENIKVEKEYFHGLNIFLDQKEAIGVWCYTKNGQCVYFDRHGIAFDSAAETSGTILLSVSDQKGNFNKLGQLAGDAEKFKLIVRANDELKKNKIISNKFIIPETEDFRLDVQTAEGWKIYLSTKDDLTRQLKNLLLFLSQKITSEKRSQLVYIDLTVPNRVYYK</sequence>
<keyword evidence="1" id="KW-0472">Membrane</keyword>
<dbReference type="Proteomes" id="UP000178197">
    <property type="component" value="Unassembled WGS sequence"/>
</dbReference>
<evidence type="ECO:0008006" key="4">
    <source>
        <dbReference type="Google" id="ProtNLM"/>
    </source>
</evidence>
<evidence type="ECO:0000313" key="2">
    <source>
        <dbReference type="EMBL" id="OGN13536.1"/>
    </source>
</evidence>
<keyword evidence="1" id="KW-0812">Transmembrane</keyword>
<organism evidence="2 3">
    <name type="scientific">Candidatus Yanofskybacteria bacterium RIFCSPHIGHO2_02_FULL_43_15c</name>
    <dbReference type="NCBI Taxonomy" id="1802679"/>
    <lineage>
        <taxon>Bacteria</taxon>
        <taxon>Candidatus Yanofskyibacteriota</taxon>
    </lineage>
</organism>